<dbReference type="PANTHER" id="PTHR32089:SF74">
    <property type="entry name" value="METHYL-ACCEPTING CHEMOTAXIS PROTEIN AER"/>
    <property type="match status" value="1"/>
</dbReference>
<proteinExistence type="inferred from homology"/>
<gene>
    <name evidence="15" type="primary">aer</name>
    <name evidence="15" type="ORF">OLEAN_C12640</name>
</gene>
<keyword evidence="16" id="KW-1185">Reference proteome</keyword>
<evidence type="ECO:0000256" key="6">
    <source>
        <dbReference type="ARBA" id="ARBA00022692"/>
    </source>
</evidence>
<dbReference type="SUPFAM" id="SSF58104">
    <property type="entry name" value="Methyl-accepting chemotaxis protein (MCP) signaling domain"/>
    <property type="match status" value="1"/>
</dbReference>
<dbReference type="AlphaFoldDB" id="R4YLL5"/>
<dbReference type="NCBIfam" id="TIGR00229">
    <property type="entry name" value="sensory_box"/>
    <property type="match status" value="1"/>
</dbReference>
<dbReference type="PATRIC" id="fig|698738.3.peg.1310"/>
<feature type="transmembrane region" description="Helical" evidence="12">
    <location>
        <begin position="147"/>
        <end position="166"/>
    </location>
</feature>
<keyword evidence="8 12" id="KW-0472">Membrane</keyword>
<evidence type="ECO:0000256" key="10">
    <source>
        <dbReference type="ARBA" id="ARBA00029447"/>
    </source>
</evidence>
<feature type="domain" description="PAS" evidence="14">
    <location>
        <begin position="13"/>
        <end position="60"/>
    </location>
</feature>
<evidence type="ECO:0000256" key="12">
    <source>
        <dbReference type="SAM" id="Phobius"/>
    </source>
</evidence>
<dbReference type="InterPro" id="IPR004090">
    <property type="entry name" value="Chemotax_Me-accpt_rcpt"/>
</dbReference>
<dbReference type="SUPFAM" id="SSF55785">
    <property type="entry name" value="PYP-like sensor domain (PAS domain)"/>
    <property type="match status" value="1"/>
</dbReference>
<comment type="subcellular location">
    <subcellularLocation>
        <location evidence="1">Cell inner membrane</location>
        <topology evidence="1">Multi-pass membrane protein</topology>
    </subcellularLocation>
</comment>
<organism evidence="15 16">
    <name type="scientific">Oleispira antarctica RB-8</name>
    <dbReference type="NCBI Taxonomy" id="698738"/>
    <lineage>
        <taxon>Bacteria</taxon>
        <taxon>Pseudomonadati</taxon>
        <taxon>Pseudomonadota</taxon>
        <taxon>Gammaproteobacteria</taxon>
        <taxon>Oceanospirillales</taxon>
        <taxon>Oceanospirillaceae</taxon>
        <taxon>Oleispira</taxon>
    </lineage>
</organism>
<evidence type="ECO:0000313" key="15">
    <source>
        <dbReference type="EMBL" id="CCK75440.1"/>
    </source>
</evidence>
<dbReference type="InterPro" id="IPR035965">
    <property type="entry name" value="PAS-like_dom_sf"/>
</dbReference>
<dbReference type="CDD" id="cd00130">
    <property type="entry name" value="PAS"/>
    <property type="match status" value="1"/>
</dbReference>
<keyword evidence="4" id="KW-0145">Chemotaxis</keyword>
<keyword evidence="6 12" id="KW-0812">Transmembrane</keyword>
<evidence type="ECO:0000259" key="13">
    <source>
        <dbReference type="PROSITE" id="PS50111"/>
    </source>
</evidence>
<evidence type="ECO:0000313" key="16">
    <source>
        <dbReference type="Proteomes" id="UP000032749"/>
    </source>
</evidence>
<dbReference type="GO" id="GO:0006935">
    <property type="term" value="P:chemotaxis"/>
    <property type="evidence" value="ECO:0007669"/>
    <property type="project" value="UniProtKB-KW"/>
</dbReference>
<dbReference type="InterPro" id="IPR004089">
    <property type="entry name" value="MCPsignal_dom"/>
</dbReference>
<keyword evidence="15" id="KW-0675">Receptor</keyword>
<dbReference type="GO" id="GO:0007165">
    <property type="term" value="P:signal transduction"/>
    <property type="evidence" value="ECO:0007669"/>
    <property type="project" value="UniProtKB-KW"/>
</dbReference>
<dbReference type="OrthoDB" id="5675566at2"/>
<evidence type="ECO:0000256" key="7">
    <source>
        <dbReference type="ARBA" id="ARBA00022989"/>
    </source>
</evidence>
<accession>R4YLL5</accession>
<evidence type="ECO:0000256" key="8">
    <source>
        <dbReference type="ARBA" id="ARBA00023136"/>
    </source>
</evidence>
<sequence>MKNNQPITQNEVVLNDAGHLVSSTNVKGQITHCNQAFIDISGFSKEELLGSAHNIVRHPDMPEAAFLGMWKHLKSGQAWQGLVKNRCKNGDYYWVDAYVTPVLDKGQTVGYESVRTKPRRDQVERAEKVYQKINKGLNPLSTSQQMFALFIPLIPWLIALACLLAFTDNQTITLLTLLPLMAWTLIAHNKTHKALEKVALTVMDDALAAYIFSGENTPLGKLKFSQHVLKRRLQTVLVRVSDNMSTLNRLAQSSRKMSDDNLEQVRRQNEETDQLAQASHQITRSADILLENTEQTSNAATEAQQSVKQGHDLVTDTASRISELAKELSNTSTAVTTLAEETESIKRFLDAIKAIAEQTNLLALNAAIEAARAGEQGRGFAVVADEVRNLAVRTQESTAEIHTIVGKLAHGADLAVSTMEHGTEHADSCLRQANKADTSLSAIQANIDAIHLSSQNNSLSIRQQTDTVIQIEQGLNRLASLSAEVEQVSVRSAQASDELALLMAEQERIIERFS</sequence>
<evidence type="ECO:0000256" key="11">
    <source>
        <dbReference type="PROSITE-ProRule" id="PRU00284"/>
    </source>
</evidence>
<evidence type="ECO:0000256" key="9">
    <source>
        <dbReference type="ARBA" id="ARBA00023224"/>
    </source>
</evidence>
<dbReference type="Pfam" id="PF08447">
    <property type="entry name" value="PAS_3"/>
    <property type="match status" value="1"/>
</dbReference>
<dbReference type="PROSITE" id="PS50112">
    <property type="entry name" value="PAS"/>
    <property type="match status" value="1"/>
</dbReference>
<dbReference type="Pfam" id="PF00015">
    <property type="entry name" value="MCPsignal"/>
    <property type="match status" value="1"/>
</dbReference>
<evidence type="ECO:0000256" key="3">
    <source>
        <dbReference type="ARBA" id="ARBA00022481"/>
    </source>
</evidence>
<dbReference type="GO" id="GO:0004888">
    <property type="term" value="F:transmembrane signaling receptor activity"/>
    <property type="evidence" value="ECO:0007669"/>
    <property type="project" value="InterPro"/>
</dbReference>
<evidence type="ECO:0000256" key="5">
    <source>
        <dbReference type="ARBA" id="ARBA00022519"/>
    </source>
</evidence>
<protein>
    <submittedName>
        <fullName evidence="15">Aerotaxis receptor</fullName>
    </submittedName>
</protein>
<feature type="domain" description="Methyl-accepting transducer" evidence="13">
    <location>
        <begin position="243"/>
        <end position="479"/>
    </location>
</feature>
<dbReference type="STRING" id="698738.OLEAN_C12640"/>
<evidence type="ECO:0000259" key="14">
    <source>
        <dbReference type="PROSITE" id="PS50112"/>
    </source>
</evidence>
<dbReference type="PROSITE" id="PS50111">
    <property type="entry name" value="CHEMOTAXIS_TRANSDUC_2"/>
    <property type="match status" value="1"/>
</dbReference>
<keyword evidence="3" id="KW-0488">Methylation</keyword>
<name>R4YLL5_OLEAN</name>
<evidence type="ECO:0000256" key="1">
    <source>
        <dbReference type="ARBA" id="ARBA00004429"/>
    </source>
</evidence>
<dbReference type="GO" id="GO:0005886">
    <property type="term" value="C:plasma membrane"/>
    <property type="evidence" value="ECO:0007669"/>
    <property type="project" value="UniProtKB-SubCell"/>
</dbReference>
<keyword evidence="5" id="KW-0997">Cell inner membrane</keyword>
<evidence type="ECO:0000256" key="2">
    <source>
        <dbReference type="ARBA" id="ARBA00022475"/>
    </source>
</evidence>
<dbReference type="Proteomes" id="UP000032749">
    <property type="component" value="Chromosome"/>
</dbReference>
<dbReference type="SMART" id="SM00091">
    <property type="entry name" value="PAS"/>
    <property type="match status" value="1"/>
</dbReference>
<reference evidence="15 16" key="1">
    <citation type="journal article" date="2013" name="Nat. Commun.">
        <title>Genome sequence and functional genomic analysis of the oil-degrading bacterium Oleispira antarctica.</title>
        <authorList>
            <person name="Kube M."/>
            <person name="Chernikova T.N."/>
            <person name="Al-Ramahi Y."/>
            <person name="Beloqui A."/>
            <person name="Lopez-Cortez N."/>
            <person name="Guazzaroni M.E."/>
            <person name="Heipieper H.J."/>
            <person name="Klages S."/>
            <person name="Kotsyurbenko O.R."/>
            <person name="Langer I."/>
            <person name="Nechitaylo T.Y."/>
            <person name="Lunsdorf H."/>
            <person name="Fernandez M."/>
            <person name="Juarez S."/>
            <person name="Ciordia S."/>
            <person name="Singer A."/>
            <person name="Kagan O."/>
            <person name="Egorova O."/>
            <person name="Petit P.A."/>
            <person name="Stogios P."/>
            <person name="Kim Y."/>
            <person name="Tchigvintsev A."/>
            <person name="Flick R."/>
            <person name="Denaro R."/>
            <person name="Genovese M."/>
            <person name="Albar J.P."/>
            <person name="Reva O.N."/>
            <person name="Martinez-Gomariz M."/>
            <person name="Tran H."/>
            <person name="Ferrer M."/>
            <person name="Savchenko A."/>
            <person name="Yakunin A.F."/>
            <person name="Yakimov M.M."/>
            <person name="Golyshina O.V."/>
            <person name="Reinhardt R."/>
            <person name="Golyshin P.N."/>
        </authorList>
    </citation>
    <scope>NUCLEOTIDE SEQUENCE [LARGE SCALE GENOMIC DNA]</scope>
</reference>
<dbReference type="InterPro" id="IPR013655">
    <property type="entry name" value="PAS_fold_3"/>
</dbReference>
<dbReference type="FunFam" id="3.30.450.20:FF:000046">
    <property type="entry name" value="Aerotaxis sensor receptor"/>
    <property type="match status" value="1"/>
</dbReference>
<comment type="similarity">
    <text evidence="10">Belongs to the methyl-accepting chemotaxis (MCP) protein family.</text>
</comment>
<evidence type="ECO:0000256" key="4">
    <source>
        <dbReference type="ARBA" id="ARBA00022500"/>
    </source>
</evidence>
<dbReference type="PRINTS" id="PR00260">
    <property type="entry name" value="CHEMTRNSDUCR"/>
</dbReference>
<dbReference type="InterPro" id="IPR000014">
    <property type="entry name" value="PAS"/>
</dbReference>
<keyword evidence="7 12" id="KW-1133">Transmembrane helix</keyword>
<dbReference type="KEGG" id="oai:OLEAN_C12640"/>
<keyword evidence="2" id="KW-1003">Cell membrane</keyword>
<dbReference type="PANTHER" id="PTHR32089">
    <property type="entry name" value="METHYL-ACCEPTING CHEMOTAXIS PROTEIN MCPB"/>
    <property type="match status" value="1"/>
</dbReference>
<dbReference type="Gene3D" id="1.10.287.950">
    <property type="entry name" value="Methyl-accepting chemotaxis protein"/>
    <property type="match status" value="1"/>
</dbReference>
<keyword evidence="9 11" id="KW-0807">Transducer</keyword>
<dbReference type="SMART" id="SM00283">
    <property type="entry name" value="MA"/>
    <property type="match status" value="1"/>
</dbReference>
<dbReference type="EMBL" id="FO203512">
    <property type="protein sequence ID" value="CCK75440.1"/>
    <property type="molecule type" value="Genomic_DNA"/>
</dbReference>
<dbReference type="Gene3D" id="3.30.450.20">
    <property type="entry name" value="PAS domain"/>
    <property type="match status" value="1"/>
</dbReference>
<dbReference type="HOGENOM" id="CLU_000445_107_26_6"/>